<evidence type="ECO:0000256" key="6">
    <source>
        <dbReference type="ARBA" id="ARBA00040062"/>
    </source>
</evidence>
<dbReference type="Gene3D" id="3.10.129.10">
    <property type="entry name" value="Hotdog Thioesterase"/>
    <property type="match status" value="1"/>
</dbReference>
<evidence type="ECO:0000313" key="9">
    <source>
        <dbReference type="EMBL" id="MEA3572476.1"/>
    </source>
</evidence>
<dbReference type="PANTHER" id="PTHR43240:SF20">
    <property type="entry name" value="MEDIUM_LONG-CHAIN ACYL-COA THIOESTERASE YIGI"/>
    <property type="match status" value="1"/>
</dbReference>
<keyword evidence="10" id="KW-1185">Reference proteome</keyword>
<name>A0ABU5PRB2_9BACL</name>
<dbReference type="PANTHER" id="PTHR43240">
    <property type="entry name" value="1,4-DIHYDROXY-2-NAPHTHOYL-COA THIOESTERASE 1"/>
    <property type="match status" value="1"/>
</dbReference>
<dbReference type="EMBL" id="JAYERP010000001">
    <property type="protein sequence ID" value="MEA3572476.1"/>
    <property type="molecule type" value="Genomic_DNA"/>
</dbReference>
<dbReference type="Proteomes" id="UP001292216">
    <property type="component" value="Unassembled WGS sequence"/>
</dbReference>
<comment type="caution">
    <text evidence="9">The sequence shown here is derived from an EMBL/GenBank/DDBJ whole genome shotgun (WGS) entry which is preliminary data.</text>
</comment>
<comment type="catalytic activity">
    <reaction evidence="3">
        <text>a long-chain fatty acyl-CoA + H2O = a long-chain fatty acid + CoA + H(+)</text>
        <dbReference type="Rhea" id="RHEA:67680"/>
        <dbReference type="ChEBI" id="CHEBI:15377"/>
        <dbReference type="ChEBI" id="CHEBI:15378"/>
        <dbReference type="ChEBI" id="CHEBI:57287"/>
        <dbReference type="ChEBI" id="CHEBI:57560"/>
        <dbReference type="ChEBI" id="CHEBI:83139"/>
    </reaction>
</comment>
<protein>
    <recommendedName>
        <fullName evidence="6">Medium/long-chain acyl-CoA thioesterase YigI</fullName>
        <ecNumber evidence="5">3.1.2.20</ecNumber>
    </recommendedName>
</protein>
<keyword evidence="1 9" id="KW-0378">Hydrolase</keyword>
<accession>A0ABU5PRB2</accession>
<dbReference type="SUPFAM" id="SSF54637">
    <property type="entry name" value="Thioesterase/thiol ester dehydrase-isomerase"/>
    <property type="match status" value="1"/>
</dbReference>
<comment type="catalytic activity">
    <reaction evidence="7">
        <text>a medium-chain fatty acyl-CoA + H2O = a medium-chain fatty acid + CoA + H(+)</text>
        <dbReference type="Rhea" id="RHEA:68184"/>
        <dbReference type="ChEBI" id="CHEBI:15377"/>
        <dbReference type="ChEBI" id="CHEBI:15378"/>
        <dbReference type="ChEBI" id="CHEBI:57287"/>
        <dbReference type="ChEBI" id="CHEBI:59558"/>
        <dbReference type="ChEBI" id="CHEBI:90546"/>
    </reaction>
</comment>
<evidence type="ECO:0000256" key="1">
    <source>
        <dbReference type="ARBA" id="ARBA00022801"/>
    </source>
</evidence>
<dbReference type="InterPro" id="IPR006683">
    <property type="entry name" value="Thioestr_dom"/>
</dbReference>
<evidence type="ECO:0000256" key="4">
    <source>
        <dbReference type="ARBA" id="ARBA00038381"/>
    </source>
</evidence>
<reference evidence="9 10" key="1">
    <citation type="submission" date="2023-12" db="EMBL/GenBank/DDBJ databases">
        <title>Whole genome sequencing of Paenibacillus phoenicis isolated from the Phoenix Mars Lander spacecraft assembly facility.</title>
        <authorList>
            <person name="Garcia A."/>
            <person name="Venkateswaran K."/>
        </authorList>
    </citation>
    <scope>NUCLEOTIDE SEQUENCE [LARGE SCALE GENOMIC DNA]</scope>
    <source>
        <strain evidence="9 10">3PO2SA</strain>
    </source>
</reference>
<dbReference type="CDD" id="cd03443">
    <property type="entry name" value="PaaI_thioesterase"/>
    <property type="match status" value="1"/>
</dbReference>
<gene>
    <name evidence="9" type="ORF">U9M73_21340</name>
</gene>
<dbReference type="NCBIfam" id="TIGR00369">
    <property type="entry name" value="unchar_dom_1"/>
    <property type="match status" value="1"/>
</dbReference>
<comment type="similarity">
    <text evidence="4">Belongs to the YigI thioesterase family.</text>
</comment>
<dbReference type="EC" id="3.1.2.20" evidence="5"/>
<organism evidence="9 10">
    <name type="scientific">Paenibacillus phoenicis</name>
    <dbReference type="NCBI Taxonomy" id="554117"/>
    <lineage>
        <taxon>Bacteria</taxon>
        <taxon>Bacillati</taxon>
        <taxon>Bacillota</taxon>
        <taxon>Bacilli</taxon>
        <taxon>Bacillales</taxon>
        <taxon>Paenibacillaceae</taxon>
        <taxon>Paenibacillus</taxon>
    </lineage>
</organism>
<evidence type="ECO:0000259" key="8">
    <source>
        <dbReference type="Pfam" id="PF03061"/>
    </source>
</evidence>
<evidence type="ECO:0000256" key="3">
    <source>
        <dbReference type="ARBA" id="ARBA00036002"/>
    </source>
</evidence>
<dbReference type="GO" id="GO:0016787">
    <property type="term" value="F:hydrolase activity"/>
    <property type="evidence" value="ECO:0007669"/>
    <property type="project" value="UniProtKB-KW"/>
</dbReference>
<evidence type="ECO:0000256" key="2">
    <source>
        <dbReference type="ARBA" id="ARBA00035880"/>
    </source>
</evidence>
<dbReference type="InterPro" id="IPR029069">
    <property type="entry name" value="HotDog_dom_sf"/>
</dbReference>
<dbReference type="RefSeq" id="WP_260071749.1">
    <property type="nucleotide sequence ID" value="NZ_CBCSKM010000022.1"/>
</dbReference>
<evidence type="ECO:0000313" key="10">
    <source>
        <dbReference type="Proteomes" id="UP001292216"/>
    </source>
</evidence>
<sequence length="136" mass="15057">MTAGLSQEELEAVLTDSQYHQFLGFRLEEFGDQSITIRLPYNELFYTSADADGYIHGGMISTLIDVAGYYAIFRFLNRPVPTVDLHINFLRPGRAGDLLATATVVKLGRTVSIADIVVTDLERKQVAIGRGLFSSK</sequence>
<evidence type="ECO:0000256" key="7">
    <source>
        <dbReference type="ARBA" id="ARBA00048062"/>
    </source>
</evidence>
<dbReference type="Pfam" id="PF03061">
    <property type="entry name" value="4HBT"/>
    <property type="match status" value="1"/>
</dbReference>
<proteinExistence type="inferred from homology"/>
<dbReference type="InterPro" id="IPR003736">
    <property type="entry name" value="PAAI_dom"/>
</dbReference>
<comment type="catalytic activity">
    <reaction evidence="2">
        <text>a fatty acyl-CoA + H2O = a fatty acid + CoA + H(+)</text>
        <dbReference type="Rhea" id="RHEA:16781"/>
        <dbReference type="ChEBI" id="CHEBI:15377"/>
        <dbReference type="ChEBI" id="CHEBI:15378"/>
        <dbReference type="ChEBI" id="CHEBI:28868"/>
        <dbReference type="ChEBI" id="CHEBI:57287"/>
        <dbReference type="ChEBI" id="CHEBI:77636"/>
        <dbReference type="EC" id="3.1.2.20"/>
    </reaction>
</comment>
<feature type="domain" description="Thioesterase" evidence="8">
    <location>
        <begin position="53"/>
        <end position="126"/>
    </location>
</feature>
<evidence type="ECO:0000256" key="5">
    <source>
        <dbReference type="ARBA" id="ARBA00038894"/>
    </source>
</evidence>